<dbReference type="Pfam" id="PF13377">
    <property type="entry name" value="Peripla_BP_3"/>
    <property type="match status" value="1"/>
</dbReference>
<dbReference type="Gene3D" id="3.40.50.2300">
    <property type="match status" value="2"/>
</dbReference>
<dbReference type="InterPro" id="IPR046335">
    <property type="entry name" value="LacI/GalR-like_sensor"/>
</dbReference>
<dbReference type="Proteomes" id="UP000326903">
    <property type="component" value="Unassembled WGS sequence"/>
</dbReference>
<dbReference type="GO" id="GO:0000976">
    <property type="term" value="F:transcription cis-regulatory region binding"/>
    <property type="evidence" value="ECO:0007669"/>
    <property type="project" value="TreeGrafter"/>
</dbReference>
<evidence type="ECO:0000256" key="2">
    <source>
        <dbReference type="ARBA" id="ARBA00023125"/>
    </source>
</evidence>
<dbReference type="PROSITE" id="PS50932">
    <property type="entry name" value="HTH_LACI_2"/>
    <property type="match status" value="1"/>
</dbReference>
<keyword evidence="3" id="KW-0804">Transcription</keyword>
<dbReference type="RefSeq" id="WP_150416830.1">
    <property type="nucleotide sequence ID" value="NZ_VYQF01000011.1"/>
</dbReference>
<dbReference type="InterPro" id="IPR028082">
    <property type="entry name" value="Peripla_BP_I"/>
</dbReference>
<dbReference type="CDD" id="cd01392">
    <property type="entry name" value="HTH_LacI"/>
    <property type="match status" value="1"/>
</dbReference>
<gene>
    <name evidence="5" type="ORF">FW778_20845</name>
</gene>
<dbReference type="InterPro" id="IPR010982">
    <property type="entry name" value="Lambda_DNA-bd_dom_sf"/>
</dbReference>
<evidence type="ECO:0000256" key="1">
    <source>
        <dbReference type="ARBA" id="ARBA00023015"/>
    </source>
</evidence>
<evidence type="ECO:0000313" key="6">
    <source>
        <dbReference type="Proteomes" id="UP000326903"/>
    </source>
</evidence>
<keyword evidence="1" id="KW-0805">Transcription regulation</keyword>
<evidence type="ECO:0000313" key="5">
    <source>
        <dbReference type="EMBL" id="KAA9035674.1"/>
    </source>
</evidence>
<comment type="caution">
    <text evidence="5">The sequence shown here is derived from an EMBL/GenBank/DDBJ whole genome shotgun (WGS) entry which is preliminary data.</text>
</comment>
<dbReference type="SMART" id="SM00354">
    <property type="entry name" value="HTH_LACI"/>
    <property type="match status" value="1"/>
</dbReference>
<dbReference type="Gene3D" id="1.10.260.40">
    <property type="entry name" value="lambda repressor-like DNA-binding domains"/>
    <property type="match status" value="1"/>
</dbReference>
<dbReference type="SUPFAM" id="SSF47413">
    <property type="entry name" value="lambda repressor-like DNA-binding domains"/>
    <property type="match status" value="1"/>
</dbReference>
<dbReference type="PANTHER" id="PTHR30146">
    <property type="entry name" value="LACI-RELATED TRANSCRIPTIONAL REPRESSOR"/>
    <property type="match status" value="1"/>
</dbReference>
<dbReference type="InterPro" id="IPR000843">
    <property type="entry name" value="HTH_LacI"/>
</dbReference>
<dbReference type="CDD" id="cd06267">
    <property type="entry name" value="PBP1_LacI_sugar_binding-like"/>
    <property type="match status" value="1"/>
</dbReference>
<dbReference type="AlphaFoldDB" id="A0A5J5ICP9"/>
<accession>A0A5J5ICP9</accession>
<reference evidence="5 6" key="1">
    <citation type="submission" date="2019-09" db="EMBL/GenBank/DDBJ databases">
        <title>Draft genome sequence of Ginsengibacter sp. BR5-29.</title>
        <authorList>
            <person name="Im W.-T."/>
        </authorList>
    </citation>
    <scope>NUCLEOTIDE SEQUENCE [LARGE SCALE GENOMIC DNA]</scope>
    <source>
        <strain evidence="5 6">BR5-29</strain>
    </source>
</reference>
<dbReference type="EMBL" id="VYQF01000011">
    <property type="protein sequence ID" value="KAA9035674.1"/>
    <property type="molecule type" value="Genomic_DNA"/>
</dbReference>
<dbReference type="SUPFAM" id="SSF53822">
    <property type="entry name" value="Periplasmic binding protein-like I"/>
    <property type="match status" value="1"/>
</dbReference>
<dbReference type="Pfam" id="PF00356">
    <property type="entry name" value="LacI"/>
    <property type="match status" value="1"/>
</dbReference>
<feature type="domain" description="HTH lacI-type" evidence="4">
    <location>
        <begin position="7"/>
        <end position="61"/>
    </location>
</feature>
<protein>
    <submittedName>
        <fullName evidence="5">LacI family transcriptional regulator</fullName>
    </submittedName>
</protein>
<keyword evidence="6" id="KW-1185">Reference proteome</keyword>
<evidence type="ECO:0000256" key="3">
    <source>
        <dbReference type="ARBA" id="ARBA00023163"/>
    </source>
</evidence>
<proteinExistence type="predicted"/>
<dbReference type="GO" id="GO:0003700">
    <property type="term" value="F:DNA-binding transcription factor activity"/>
    <property type="evidence" value="ECO:0007669"/>
    <property type="project" value="TreeGrafter"/>
</dbReference>
<organism evidence="5 6">
    <name type="scientific">Ginsengibacter hankyongi</name>
    <dbReference type="NCBI Taxonomy" id="2607284"/>
    <lineage>
        <taxon>Bacteria</taxon>
        <taxon>Pseudomonadati</taxon>
        <taxon>Bacteroidota</taxon>
        <taxon>Chitinophagia</taxon>
        <taxon>Chitinophagales</taxon>
        <taxon>Chitinophagaceae</taxon>
        <taxon>Ginsengibacter</taxon>
    </lineage>
</organism>
<name>A0A5J5ICP9_9BACT</name>
<sequence length="347" mass="38375">MKVKKEITIYDIADKLGVSTATVSRALKNNPSTSLSTRKKINAMAESMGYRPNLFASSLRSQKTHTIGVILHELNSSFITSVLAGIEKIASEAKYNLIIVHSAESVALEEVNARNLFNKRVDGVIASLSSDTENLSHFQQFQNKNIPVVFFDRVFEKSDDAKVIINNFQAGYDATAHLIEQGCRRIAHITSSLKRNVYSERMRGYKQALLDNNLKFDEKLVVVEGLKEEDATRAAKQILALKTLPDGIFITNDFCAAVVMQVLKDAGIQIPRDIAIVGFNNDNIGKVVSPKLTTINYPGFEMGKVAAHNLINHLKGVWDLSLSSTVVIKSELIIRESSLKKASTSHK</sequence>
<keyword evidence="2" id="KW-0238">DNA-binding</keyword>
<dbReference type="PANTHER" id="PTHR30146:SF109">
    <property type="entry name" value="HTH-TYPE TRANSCRIPTIONAL REGULATOR GALS"/>
    <property type="match status" value="1"/>
</dbReference>
<evidence type="ECO:0000259" key="4">
    <source>
        <dbReference type="PROSITE" id="PS50932"/>
    </source>
</evidence>